<accession>A0AAU8LPH4</accession>
<protein>
    <submittedName>
        <fullName evidence="2">Uncharacterized protein</fullName>
    </submittedName>
</protein>
<sequence length="147" mass="16502">MDIGAITSALSGIKQATDIAKIIKDSSSSLEEAEIKLKLADLISALADAKVEIANIKEAVTEKDEEITRLKGVIETSDKLVWESPYYFLINEEEVKDGPYCQKCYDSQRKFIRLQSGGEKGTWKCHECKNFFVDNDYISSSHDTGIW</sequence>
<reference evidence="2" key="2">
    <citation type="submission" date="2024-06" db="EMBL/GenBank/DDBJ databases">
        <authorList>
            <person name="Plum-Jensen L.E."/>
            <person name="Schramm A."/>
            <person name="Marshall I.P.G."/>
        </authorList>
    </citation>
    <scope>NUCLEOTIDE SEQUENCE</scope>
    <source>
        <strain evidence="2">Rat1</strain>
    </source>
</reference>
<name>A0AAU8LPH4_9BACT</name>
<organism evidence="2">
    <name type="scientific">Candidatus Electrothrix aestuarii</name>
    <dbReference type="NCBI Taxonomy" id="3062594"/>
    <lineage>
        <taxon>Bacteria</taxon>
        <taxon>Pseudomonadati</taxon>
        <taxon>Thermodesulfobacteriota</taxon>
        <taxon>Desulfobulbia</taxon>
        <taxon>Desulfobulbales</taxon>
        <taxon>Desulfobulbaceae</taxon>
        <taxon>Candidatus Electrothrix</taxon>
    </lineage>
</organism>
<proteinExistence type="predicted"/>
<evidence type="ECO:0000256" key="1">
    <source>
        <dbReference type="SAM" id="Coils"/>
    </source>
</evidence>
<keyword evidence="1" id="KW-0175">Coiled coil</keyword>
<gene>
    <name evidence="2" type="ORF">Q3M24_12795</name>
</gene>
<evidence type="ECO:0000313" key="2">
    <source>
        <dbReference type="EMBL" id="XCN71193.1"/>
    </source>
</evidence>
<dbReference type="AlphaFoldDB" id="A0AAU8LPH4"/>
<dbReference type="KEGG" id="eaj:Q3M24_12795"/>
<dbReference type="EMBL" id="CP159373">
    <property type="protein sequence ID" value="XCN71193.1"/>
    <property type="molecule type" value="Genomic_DNA"/>
</dbReference>
<reference evidence="2" key="1">
    <citation type="journal article" date="2024" name="Syst. Appl. Microbiol.">
        <title>First single-strain enrichments of Electrothrix cable bacteria, description of E. aestuarii sp. nov. and E. rattekaaiensis sp. nov., and proposal of a cable bacteria taxonomy following the rules of the SeqCode.</title>
        <authorList>
            <person name="Plum-Jensen L.E."/>
            <person name="Schramm A."/>
            <person name="Marshall I.P.G."/>
        </authorList>
    </citation>
    <scope>NUCLEOTIDE SEQUENCE</scope>
    <source>
        <strain evidence="2">Rat1</strain>
    </source>
</reference>
<feature type="coiled-coil region" evidence="1">
    <location>
        <begin position="39"/>
        <end position="66"/>
    </location>
</feature>